<proteinExistence type="predicted"/>
<protein>
    <submittedName>
        <fullName evidence="1">Uncharacterized protein</fullName>
    </submittedName>
</protein>
<dbReference type="EMBL" id="OC323122">
    <property type="protein sequence ID" value="CAD7412722.1"/>
    <property type="molecule type" value="Genomic_DNA"/>
</dbReference>
<dbReference type="AlphaFoldDB" id="A0A7R9DF84"/>
<name>A0A7R9DF84_TIMCR</name>
<accession>A0A7R9DF84</accession>
<evidence type="ECO:0000313" key="1">
    <source>
        <dbReference type="EMBL" id="CAD7412722.1"/>
    </source>
</evidence>
<gene>
    <name evidence="1" type="ORF">TCEB3V08_LOCUS11490</name>
</gene>
<organism evidence="1">
    <name type="scientific">Timema cristinae</name>
    <name type="common">Walking stick</name>
    <dbReference type="NCBI Taxonomy" id="61476"/>
    <lineage>
        <taxon>Eukaryota</taxon>
        <taxon>Metazoa</taxon>
        <taxon>Ecdysozoa</taxon>
        <taxon>Arthropoda</taxon>
        <taxon>Hexapoda</taxon>
        <taxon>Insecta</taxon>
        <taxon>Pterygota</taxon>
        <taxon>Neoptera</taxon>
        <taxon>Polyneoptera</taxon>
        <taxon>Phasmatodea</taxon>
        <taxon>Timematodea</taxon>
        <taxon>Timematoidea</taxon>
        <taxon>Timematidae</taxon>
        <taxon>Timema</taxon>
    </lineage>
</organism>
<reference evidence="1" key="1">
    <citation type="submission" date="2020-11" db="EMBL/GenBank/DDBJ databases">
        <authorList>
            <person name="Tran Van P."/>
        </authorList>
    </citation>
    <scope>NUCLEOTIDE SEQUENCE</scope>
</reference>
<sequence length="197" mass="23378">MPYKVSFGKVKNTLGNCSAWTSSLDDFWLARLGALRRRTNFPSPHEQLQPISYIILHPVTIYVRFVFLNWALSLKTEDFVLLLDGDNYLKQEEFFVMNPIRQGPIGRRQDRRVTKREETYYVESNRALVDPQPRRVTSDVRPNYQAEFPTWRDFPGPTIQVHNTSRQMRTMSEIDRRRWLYRSRSTSDVRLNGCIFI</sequence>